<sequence length="169" mass="17759">MTLAQEQQGLALALSPGSSAGGGGRSSPGVGVRGAAEGTFECRTCGRRFPSFQALGGHRTGHTRRHNALPPAAASAHGKARREPPQHECAVCGLEFPMGQALGGHMRRHRLPARGAVEVEEHTTLDLNRSAPSDQEEDRHRGGGGDRELEQGCSSSGSDSQPRLLNLLV</sequence>
<evidence type="ECO:0000313" key="12">
    <source>
        <dbReference type="EMBL" id="KQK05884.1"/>
    </source>
</evidence>
<dbReference type="PROSITE" id="PS00028">
    <property type="entry name" value="ZINC_FINGER_C2H2_1"/>
    <property type="match status" value="2"/>
</dbReference>
<feature type="region of interest" description="Disordered" evidence="10">
    <location>
        <begin position="1"/>
        <end position="33"/>
    </location>
</feature>
<feature type="compositionally biased region" description="Low complexity" evidence="10">
    <location>
        <begin position="1"/>
        <end position="18"/>
    </location>
</feature>
<feature type="domain" description="C2H2-type" evidence="11">
    <location>
        <begin position="87"/>
        <end position="109"/>
    </location>
</feature>
<feature type="compositionally biased region" description="Basic and acidic residues" evidence="10">
    <location>
        <begin position="137"/>
        <end position="150"/>
    </location>
</feature>
<keyword evidence="7" id="KW-0804">Transcription</keyword>
<evidence type="ECO:0000259" key="11">
    <source>
        <dbReference type="PROSITE" id="PS50157"/>
    </source>
</evidence>
<dbReference type="ExpressionAtlas" id="A0A0Q3IZS6">
    <property type="expression patterns" value="baseline and differential"/>
</dbReference>
<evidence type="ECO:0000256" key="5">
    <source>
        <dbReference type="ARBA" id="ARBA00022833"/>
    </source>
</evidence>
<evidence type="ECO:0000256" key="6">
    <source>
        <dbReference type="ARBA" id="ARBA00023015"/>
    </source>
</evidence>
<protein>
    <recommendedName>
        <fullName evidence="11">C2H2-type domain-containing protein</fullName>
    </recommendedName>
</protein>
<dbReference type="PROSITE" id="PS50157">
    <property type="entry name" value="ZINC_FINGER_C2H2_2"/>
    <property type="match status" value="2"/>
</dbReference>
<dbReference type="GO" id="GO:0005634">
    <property type="term" value="C:nucleus"/>
    <property type="evidence" value="ECO:0007669"/>
    <property type="project" value="UniProtKB-SubCell"/>
</dbReference>
<dbReference type="Pfam" id="PF13912">
    <property type="entry name" value="zf-C2H2_6"/>
    <property type="match status" value="2"/>
</dbReference>
<dbReference type="EnsemblPlants" id="KQK05884">
    <property type="protein sequence ID" value="KQK05884"/>
    <property type="gene ID" value="BRADI_2g23160v3"/>
</dbReference>
<dbReference type="GO" id="GO:0008270">
    <property type="term" value="F:zinc ion binding"/>
    <property type="evidence" value="ECO:0007669"/>
    <property type="project" value="UniProtKB-KW"/>
</dbReference>
<comment type="subcellular location">
    <subcellularLocation>
        <location evidence="1">Nucleus</location>
    </subcellularLocation>
</comment>
<name>A0A0Q3IZS6_BRADI</name>
<evidence type="ECO:0000256" key="9">
    <source>
        <dbReference type="PROSITE-ProRule" id="PRU00042"/>
    </source>
</evidence>
<gene>
    <name evidence="13" type="primary">LOC100838387</name>
    <name evidence="12" type="ORF">BRADI_2g23160v3</name>
</gene>
<accession>A0A0Q3IZS6</accession>
<dbReference type="Gramene" id="KQK05884">
    <property type="protein sequence ID" value="KQK05884"/>
    <property type="gene ID" value="BRADI_2g23160v3"/>
</dbReference>
<keyword evidence="5" id="KW-0862">Zinc</keyword>
<feature type="compositionally biased region" description="Polar residues" evidence="10">
    <location>
        <begin position="152"/>
        <end position="163"/>
    </location>
</feature>
<dbReference type="RefSeq" id="XP_003568294.1">
    <property type="nucleotide sequence ID" value="XM_003568246.4"/>
</dbReference>
<keyword evidence="14" id="KW-1185">Reference proteome</keyword>
<dbReference type="KEGG" id="bdi:100838387"/>
<keyword evidence="8" id="KW-0539">Nucleus</keyword>
<dbReference type="Proteomes" id="UP000008810">
    <property type="component" value="Chromosome 2"/>
</dbReference>
<evidence type="ECO:0000256" key="3">
    <source>
        <dbReference type="ARBA" id="ARBA00022737"/>
    </source>
</evidence>
<evidence type="ECO:0000313" key="14">
    <source>
        <dbReference type="Proteomes" id="UP000008810"/>
    </source>
</evidence>
<dbReference type="Gene3D" id="3.30.160.60">
    <property type="entry name" value="Classic Zinc Finger"/>
    <property type="match status" value="1"/>
</dbReference>
<dbReference type="AlphaFoldDB" id="A0A0Q3IZS6"/>
<evidence type="ECO:0000256" key="7">
    <source>
        <dbReference type="ARBA" id="ARBA00023163"/>
    </source>
</evidence>
<proteinExistence type="predicted"/>
<evidence type="ECO:0000256" key="1">
    <source>
        <dbReference type="ARBA" id="ARBA00004123"/>
    </source>
</evidence>
<evidence type="ECO:0000256" key="2">
    <source>
        <dbReference type="ARBA" id="ARBA00022723"/>
    </source>
</evidence>
<dbReference type="SUPFAM" id="SSF57667">
    <property type="entry name" value="beta-beta-alpha zinc fingers"/>
    <property type="match status" value="1"/>
</dbReference>
<evidence type="ECO:0000313" key="13">
    <source>
        <dbReference type="EnsemblPlants" id="KQK05884"/>
    </source>
</evidence>
<evidence type="ECO:0000256" key="4">
    <source>
        <dbReference type="ARBA" id="ARBA00022771"/>
    </source>
</evidence>
<keyword evidence="4 9" id="KW-0863">Zinc-finger</keyword>
<feature type="region of interest" description="Disordered" evidence="10">
    <location>
        <begin position="57"/>
        <end position="84"/>
    </location>
</feature>
<evidence type="ECO:0000256" key="10">
    <source>
        <dbReference type="SAM" id="MobiDB-lite"/>
    </source>
</evidence>
<keyword evidence="3" id="KW-0677">Repeat</keyword>
<dbReference type="InterPro" id="IPR013087">
    <property type="entry name" value="Znf_C2H2_type"/>
</dbReference>
<feature type="domain" description="C2H2-type" evidence="11">
    <location>
        <begin position="40"/>
        <end position="67"/>
    </location>
</feature>
<feature type="region of interest" description="Disordered" evidence="10">
    <location>
        <begin position="119"/>
        <end position="169"/>
    </location>
</feature>
<organism evidence="12">
    <name type="scientific">Brachypodium distachyon</name>
    <name type="common">Purple false brome</name>
    <name type="synonym">Trachynia distachya</name>
    <dbReference type="NCBI Taxonomy" id="15368"/>
    <lineage>
        <taxon>Eukaryota</taxon>
        <taxon>Viridiplantae</taxon>
        <taxon>Streptophyta</taxon>
        <taxon>Embryophyta</taxon>
        <taxon>Tracheophyta</taxon>
        <taxon>Spermatophyta</taxon>
        <taxon>Magnoliopsida</taxon>
        <taxon>Liliopsida</taxon>
        <taxon>Poales</taxon>
        <taxon>Poaceae</taxon>
        <taxon>BOP clade</taxon>
        <taxon>Pooideae</taxon>
        <taxon>Stipodae</taxon>
        <taxon>Brachypodieae</taxon>
        <taxon>Brachypodium</taxon>
    </lineage>
</organism>
<reference evidence="12" key="2">
    <citation type="submission" date="2017-06" db="EMBL/GenBank/DDBJ databases">
        <title>WGS assembly of Brachypodium distachyon.</title>
        <authorList>
            <consortium name="The International Brachypodium Initiative"/>
            <person name="Lucas S."/>
            <person name="Harmon-Smith M."/>
            <person name="Lail K."/>
            <person name="Tice H."/>
            <person name="Grimwood J."/>
            <person name="Bruce D."/>
            <person name="Barry K."/>
            <person name="Shu S."/>
            <person name="Lindquist E."/>
            <person name="Wang M."/>
            <person name="Pitluck S."/>
            <person name="Vogel J.P."/>
            <person name="Garvin D.F."/>
            <person name="Mockler T.C."/>
            <person name="Schmutz J."/>
            <person name="Rokhsar D."/>
            <person name="Bevan M.W."/>
        </authorList>
    </citation>
    <scope>NUCLEOTIDE SEQUENCE</scope>
    <source>
        <strain evidence="12">Bd21</strain>
    </source>
</reference>
<keyword evidence="2" id="KW-0479">Metal-binding</keyword>
<reference evidence="13" key="3">
    <citation type="submission" date="2018-08" db="UniProtKB">
        <authorList>
            <consortium name="EnsemblPlants"/>
        </authorList>
    </citation>
    <scope>IDENTIFICATION</scope>
    <source>
        <strain evidence="13">cv. Bd21</strain>
    </source>
</reference>
<dbReference type="InterPro" id="IPR036236">
    <property type="entry name" value="Znf_C2H2_sf"/>
</dbReference>
<dbReference type="PANTHER" id="PTHR26374">
    <property type="entry name" value="ZINC FINGER PROTEIN ZAT5"/>
    <property type="match status" value="1"/>
</dbReference>
<dbReference type="PANTHER" id="PTHR26374:SF441">
    <property type="entry name" value="C2H2-TYPE DOMAIN-CONTAINING PROTEIN"/>
    <property type="match status" value="1"/>
</dbReference>
<dbReference type="EMBL" id="CM000881">
    <property type="protein sequence ID" value="KQK05884.1"/>
    <property type="molecule type" value="Genomic_DNA"/>
</dbReference>
<dbReference type="STRING" id="15368.A0A0Q3IZS6"/>
<dbReference type="GeneID" id="100838387"/>
<dbReference type="OrthoDB" id="767246at2759"/>
<dbReference type="SMART" id="SM00355">
    <property type="entry name" value="ZnF_C2H2"/>
    <property type="match status" value="2"/>
</dbReference>
<reference evidence="12 13" key="1">
    <citation type="journal article" date="2010" name="Nature">
        <title>Genome sequencing and analysis of the model grass Brachypodium distachyon.</title>
        <authorList>
            <consortium name="International Brachypodium Initiative"/>
        </authorList>
    </citation>
    <scope>NUCLEOTIDE SEQUENCE [LARGE SCALE GENOMIC DNA]</scope>
    <source>
        <strain evidence="12">Bd21</strain>
        <strain evidence="13">cv. Bd21</strain>
    </source>
</reference>
<keyword evidence="6" id="KW-0805">Transcription regulation</keyword>
<evidence type="ECO:0000256" key="8">
    <source>
        <dbReference type="ARBA" id="ARBA00023242"/>
    </source>
</evidence>